<dbReference type="InterPro" id="IPR057495">
    <property type="entry name" value="AAA_lid_BCS1"/>
</dbReference>
<dbReference type="InterPro" id="IPR027417">
    <property type="entry name" value="P-loop_NTPase"/>
</dbReference>
<sequence length="417" mass="48188">MVKTLEERLITAIGEKRLREQFRIEGKSLFCLVCERNVTFELSKISGRIKEHLATRRHILSESALNLRHNYAGDSLAIEMRTANGIPRYDIEWHASPRTRSTLEDEPPSKQIHLDTSPPQIIVPDIVNDDATDATPPMRLRDFLDEKTTLSEETTLTDQLIIYVPNSDGHWKEVGCPQRIRHLSTVYLDRGVAESMLQDLTEFLTSKCWYEERGVPYQRGYLFHGPPGCGKTSLIKALATELNYSICLLNLSEKKMTDQMLVQLMSSVPIKSFIVFENVDSVFESREMKRKEIEKKENDTNYETLNKVTFNGLLNCIDWIVAPEGRIMFLTTNSIDKLDSDLIRPGRIDRRQLLDYPTDHQLRLVFTRFYPEANVSLLDRFMEEIHVSKLKRSIAEIQGLFTLFKKDPKKAIDHLNI</sequence>
<comment type="similarity">
    <text evidence="1">Belongs to the AAA ATPase family. BCS1 subfamily.</text>
</comment>
<dbReference type="InterPro" id="IPR003959">
    <property type="entry name" value="ATPase_AAA_core"/>
</dbReference>
<dbReference type="GO" id="GO:0005524">
    <property type="term" value="F:ATP binding"/>
    <property type="evidence" value="ECO:0007669"/>
    <property type="project" value="UniProtKB-KW"/>
</dbReference>
<comment type="caution">
    <text evidence="5">The sequence shown here is derived from an EMBL/GenBank/DDBJ whole genome shotgun (WGS) entry which is preliminary data.</text>
</comment>
<dbReference type="SUPFAM" id="SSF52540">
    <property type="entry name" value="P-loop containing nucleoside triphosphate hydrolases"/>
    <property type="match status" value="1"/>
</dbReference>
<keyword evidence="3" id="KW-0067">ATP-binding</keyword>
<dbReference type="SMART" id="SM00382">
    <property type="entry name" value="AAA"/>
    <property type="match status" value="1"/>
</dbReference>
<evidence type="ECO:0000313" key="6">
    <source>
        <dbReference type="Proteomes" id="UP000285301"/>
    </source>
</evidence>
<dbReference type="InterPro" id="IPR050747">
    <property type="entry name" value="Mitochondrial_chaperone_BCS1"/>
</dbReference>
<dbReference type="Pfam" id="PF00004">
    <property type="entry name" value="AAA"/>
    <property type="match status" value="1"/>
</dbReference>
<feature type="domain" description="AAA+ ATPase" evidence="4">
    <location>
        <begin position="217"/>
        <end position="358"/>
    </location>
</feature>
<protein>
    <submittedName>
        <fullName evidence="5">Mitochondrial chaperone BCS1-like protein</fullName>
    </submittedName>
</protein>
<dbReference type="InterPro" id="IPR003593">
    <property type="entry name" value="AAA+_ATPase"/>
</dbReference>
<dbReference type="OrthoDB" id="10251412at2759"/>
<accession>A0A3S3P365</accession>
<evidence type="ECO:0000256" key="2">
    <source>
        <dbReference type="ARBA" id="ARBA00022741"/>
    </source>
</evidence>
<dbReference type="STRING" id="1965070.A0A3S3P365"/>
<evidence type="ECO:0000259" key="4">
    <source>
        <dbReference type="SMART" id="SM00382"/>
    </source>
</evidence>
<evidence type="ECO:0000256" key="1">
    <source>
        <dbReference type="ARBA" id="ARBA00007448"/>
    </source>
</evidence>
<organism evidence="5 6">
    <name type="scientific">Dinothrombium tinctorium</name>
    <dbReference type="NCBI Taxonomy" id="1965070"/>
    <lineage>
        <taxon>Eukaryota</taxon>
        <taxon>Metazoa</taxon>
        <taxon>Ecdysozoa</taxon>
        <taxon>Arthropoda</taxon>
        <taxon>Chelicerata</taxon>
        <taxon>Arachnida</taxon>
        <taxon>Acari</taxon>
        <taxon>Acariformes</taxon>
        <taxon>Trombidiformes</taxon>
        <taxon>Prostigmata</taxon>
        <taxon>Anystina</taxon>
        <taxon>Parasitengona</taxon>
        <taxon>Trombidioidea</taxon>
        <taxon>Trombidiidae</taxon>
        <taxon>Dinothrombium</taxon>
    </lineage>
</organism>
<name>A0A3S3P365_9ACAR</name>
<proteinExistence type="inferred from homology"/>
<evidence type="ECO:0000256" key="3">
    <source>
        <dbReference type="ARBA" id="ARBA00022840"/>
    </source>
</evidence>
<dbReference type="Pfam" id="PF25426">
    <property type="entry name" value="AAA_lid_BCS1"/>
    <property type="match status" value="1"/>
</dbReference>
<dbReference type="PANTHER" id="PTHR23070">
    <property type="entry name" value="BCS1 AAA-TYPE ATPASE"/>
    <property type="match status" value="1"/>
</dbReference>
<dbReference type="Proteomes" id="UP000285301">
    <property type="component" value="Unassembled WGS sequence"/>
</dbReference>
<keyword evidence="6" id="KW-1185">Reference proteome</keyword>
<keyword evidence="2" id="KW-0547">Nucleotide-binding</keyword>
<dbReference type="EMBL" id="NCKU01001860">
    <property type="protein sequence ID" value="RWS11062.1"/>
    <property type="molecule type" value="Genomic_DNA"/>
</dbReference>
<gene>
    <name evidence="5" type="ORF">B4U79_13467</name>
</gene>
<dbReference type="CDD" id="cd19510">
    <property type="entry name" value="RecA-like_BCS1"/>
    <property type="match status" value="1"/>
</dbReference>
<dbReference type="Gene3D" id="3.40.50.300">
    <property type="entry name" value="P-loop containing nucleotide triphosphate hydrolases"/>
    <property type="match status" value="1"/>
</dbReference>
<dbReference type="AlphaFoldDB" id="A0A3S3P365"/>
<evidence type="ECO:0000313" key="5">
    <source>
        <dbReference type="EMBL" id="RWS11062.1"/>
    </source>
</evidence>
<dbReference type="GO" id="GO:0016887">
    <property type="term" value="F:ATP hydrolysis activity"/>
    <property type="evidence" value="ECO:0007669"/>
    <property type="project" value="InterPro"/>
</dbReference>
<reference evidence="5 6" key="1">
    <citation type="journal article" date="2018" name="Gigascience">
        <title>Genomes of trombidid mites reveal novel predicted allergens and laterally-transferred genes associated with secondary metabolism.</title>
        <authorList>
            <person name="Dong X."/>
            <person name="Chaisiri K."/>
            <person name="Xia D."/>
            <person name="Armstrong S.D."/>
            <person name="Fang Y."/>
            <person name="Donnelly M.J."/>
            <person name="Kadowaki T."/>
            <person name="McGarry J.W."/>
            <person name="Darby A.C."/>
            <person name="Makepeace B.L."/>
        </authorList>
    </citation>
    <scope>NUCLEOTIDE SEQUENCE [LARGE SCALE GENOMIC DNA]</scope>
    <source>
        <strain evidence="5">UoL-WK</strain>
    </source>
</reference>